<dbReference type="PIRSF" id="PIRSF000077">
    <property type="entry name" value="Thioredoxin"/>
    <property type="match status" value="1"/>
</dbReference>
<dbReference type="SUPFAM" id="SSF52833">
    <property type="entry name" value="Thioredoxin-like"/>
    <property type="match status" value="1"/>
</dbReference>
<keyword evidence="4 7" id="KW-1015">Disulfide bond</keyword>
<proteinExistence type="inferred from homology"/>
<evidence type="ECO:0000313" key="10">
    <source>
        <dbReference type="Proteomes" id="UP000178951"/>
    </source>
</evidence>
<dbReference type="Pfam" id="PF00085">
    <property type="entry name" value="Thioredoxin"/>
    <property type="match status" value="1"/>
</dbReference>
<name>A0A1F4T8Z4_UNCSA</name>
<dbReference type="Proteomes" id="UP000178951">
    <property type="component" value="Unassembled WGS sequence"/>
</dbReference>
<feature type="domain" description="Thioredoxin" evidence="8">
    <location>
        <begin position="1"/>
        <end position="106"/>
    </location>
</feature>
<dbReference type="InterPro" id="IPR036249">
    <property type="entry name" value="Thioredoxin-like_sf"/>
</dbReference>
<sequence length="106" mass="11884">MHNYQSTKGISDLSVALKSGRPVVVKLGADWCPPCRQMKPILTELKQELDGKAVILDLDIEKNRDLAKQFKVTLIPTTIFYDKSGKVKSVKVGFLSKQQIKRELGL</sequence>
<keyword evidence="3" id="KW-0249">Electron transport</keyword>
<dbReference type="PROSITE" id="PS51352">
    <property type="entry name" value="THIOREDOXIN_2"/>
    <property type="match status" value="1"/>
</dbReference>
<feature type="disulfide bond" description="Redox-active" evidence="7">
    <location>
        <begin position="32"/>
        <end position="35"/>
    </location>
</feature>
<dbReference type="GO" id="GO:0045454">
    <property type="term" value="P:cell redox homeostasis"/>
    <property type="evidence" value="ECO:0007669"/>
    <property type="project" value="TreeGrafter"/>
</dbReference>
<evidence type="ECO:0000313" key="9">
    <source>
        <dbReference type="EMBL" id="OGC28959.1"/>
    </source>
</evidence>
<evidence type="ECO:0000256" key="2">
    <source>
        <dbReference type="ARBA" id="ARBA00022448"/>
    </source>
</evidence>
<keyword evidence="2" id="KW-0813">Transport</keyword>
<dbReference type="InterPro" id="IPR013766">
    <property type="entry name" value="Thioredoxin_domain"/>
</dbReference>
<dbReference type="PANTHER" id="PTHR45663">
    <property type="entry name" value="GEO12009P1"/>
    <property type="match status" value="1"/>
</dbReference>
<dbReference type="GO" id="GO:0005829">
    <property type="term" value="C:cytosol"/>
    <property type="evidence" value="ECO:0007669"/>
    <property type="project" value="TreeGrafter"/>
</dbReference>
<evidence type="ECO:0000256" key="4">
    <source>
        <dbReference type="ARBA" id="ARBA00023157"/>
    </source>
</evidence>
<accession>A0A1F4T8Z4</accession>
<dbReference type="GO" id="GO:0015035">
    <property type="term" value="F:protein-disulfide reductase activity"/>
    <property type="evidence" value="ECO:0007669"/>
    <property type="project" value="InterPro"/>
</dbReference>
<evidence type="ECO:0000259" key="8">
    <source>
        <dbReference type="PROSITE" id="PS51352"/>
    </source>
</evidence>
<reference evidence="9 10" key="1">
    <citation type="journal article" date="2016" name="Nat. Commun.">
        <title>Thousands of microbial genomes shed light on interconnected biogeochemical processes in an aquifer system.</title>
        <authorList>
            <person name="Anantharaman K."/>
            <person name="Brown C.T."/>
            <person name="Hug L.A."/>
            <person name="Sharon I."/>
            <person name="Castelle C.J."/>
            <person name="Probst A.J."/>
            <person name="Thomas B.C."/>
            <person name="Singh A."/>
            <person name="Wilkins M.J."/>
            <person name="Karaoz U."/>
            <person name="Brodie E.L."/>
            <person name="Williams K.H."/>
            <person name="Hubbard S.S."/>
            <person name="Banfield J.F."/>
        </authorList>
    </citation>
    <scope>NUCLEOTIDE SEQUENCE [LARGE SCALE GENOMIC DNA]</scope>
</reference>
<evidence type="ECO:0000256" key="5">
    <source>
        <dbReference type="ARBA" id="ARBA00023284"/>
    </source>
</evidence>
<dbReference type="InterPro" id="IPR005746">
    <property type="entry name" value="Thioredoxin"/>
</dbReference>
<organism evidence="9 10">
    <name type="scientific">candidate division WOR-1 bacterium RIFOXYB2_FULL_48_7</name>
    <dbReference type="NCBI Taxonomy" id="1802583"/>
    <lineage>
        <taxon>Bacteria</taxon>
        <taxon>Bacillati</taxon>
        <taxon>Saganbacteria</taxon>
    </lineage>
</organism>
<comment type="similarity">
    <text evidence="1 6">Belongs to the thioredoxin family.</text>
</comment>
<evidence type="ECO:0000256" key="1">
    <source>
        <dbReference type="ARBA" id="ARBA00008987"/>
    </source>
</evidence>
<evidence type="ECO:0000256" key="7">
    <source>
        <dbReference type="PIRSR" id="PIRSR000077-4"/>
    </source>
</evidence>
<dbReference type="EMBL" id="MEUF01000097">
    <property type="protein sequence ID" value="OGC28959.1"/>
    <property type="molecule type" value="Genomic_DNA"/>
</dbReference>
<dbReference type="AlphaFoldDB" id="A0A1F4T8Z4"/>
<gene>
    <name evidence="9" type="ORF">A2311_01600</name>
</gene>
<protein>
    <recommendedName>
        <fullName evidence="6">Thioredoxin</fullName>
    </recommendedName>
</protein>
<comment type="caution">
    <text evidence="9">The sequence shown here is derived from an EMBL/GenBank/DDBJ whole genome shotgun (WGS) entry which is preliminary data.</text>
</comment>
<evidence type="ECO:0000256" key="6">
    <source>
        <dbReference type="PIRNR" id="PIRNR000077"/>
    </source>
</evidence>
<dbReference type="Gene3D" id="3.40.30.10">
    <property type="entry name" value="Glutaredoxin"/>
    <property type="match status" value="1"/>
</dbReference>
<dbReference type="PANTHER" id="PTHR45663:SF11">
    <property type="entry name" value="GEO12009P1"/>
    <property type="match status" value="1"/>
</dbReference>
<dbReference type="CDD" id="cd02947">
    <property type="entry name" value="TRX_family"/>
    <property type="match status" value="1"/>
</dbReference>
<evidence type="ECO:0000256" key="3">
    <source>
        <dbReference type="ARBA" id="ARBA00022982"/>
    </source>
</evidence>
<keyword evidence="5 7" id="KW-0676">Redox-active center</keyword>
<dbReference type="STRING" id="1802583.A2311_01600"/>